<keyword evidence="2" id="KW-1185">Reference proteome</keyword>
<protein>
    <submittedName>
        <fullName evidence="1">Uncharacterized protein</fullName>
    </submittedName>
</protein>
<evidence type="ECO:0000313" key="1">
    <source>
        <dbReference type="EMBL" id="GBP05153.1"/>
    </source>
</evidence>
<gene>
    <name evidence="1" type="ORF">EVAR_3466_1</name>
</gene>
<accession>A0A4C1SSE2</accession>
<reference evidence="1 2" key="1">
    <citation type="journal article" date="2019" name="Commun. Biol.">
        <title>The bagworm genome reveals a unique fibroin gene that provides high tensile strength.</title>
        <authorList>
            <person name="Kono N."/>
            <person name="Nakamura H."/>
            <person name="Ohtoshi R."/>
            <person name="Tomita M."/>
            <person name="Numata K."/>
            <person name="Arakawa K."/>
        </authorList>
    </citation>
    <scope>NUCLEOTIDE SEQUENCE [LARGE SCALE GENOMIC DNA]</scope>
</reference>
<organism evidence="1 2">
    <name type="scientific">Eumeta variegata</name>
    <name type="common">Bagworm moth</name>
    <name type="synonym">Eumeta japonica</name>
    <dbReference type="NCBI Taxonomy" id="151549"/>
    <lineage>
        <taxon>Eukaryota</taxon>
        <taxon>Metazoa</taxon>
        <taxon>Ecdysozoa</taxon>
        <taxon>Arthropoda</taxon>
        <taxon>Hexapoda</taxon>
        <taxon>Insecta</taxon>
        <taxon>Pterygota</taxon>
        <taxon>Neoptera</taxon>
        <taxon>Endopterygota</taxon>
        <taxon>Lepidoptera</taxon>
        <taxon>Glossata</taxon>
        <taxon>Ditrysia</taxon>
        <taxon>Tineoidea</taxon>
        <taxon>Psychidae</taxon>
        <taxon>Oiketicinae</taxon>
        <taxon>Eumeta</taxon>
    </lineage>
</organism>
<comment type="caution">
    <text evidence="1">The sequence shown here is derived from an EMBL/GenBank/DDBJ whole genome shotgun (WGS) entry which is preliminary data.</text>
</comment>
<dbReference type="EMBL" id="BGZK01000016">
    <property type="protein sequence ID" value="GBP05153.1"/>
    <property type="molecule type" value="Genomic_DNA"/>
</dbReference>
<sequence>MIVSEPDRALYFDCSPPFYSNACSNANFGPSLGNSATLTVTATATLEAKLGQFGLQNVIVEKIKARLTAGNKSFHACKAMPKNKFVTTNSNLMIYKTNHPAASDLRMTNLHTDAKRVPIPNNPTEKKNVYSEFRSYCQLGRLGRLWFIETTNWLADASLLHLADKFMFHLP</sequence>
<proteinExistence type="predicted"/>
<evidence type="ECO:0000313" key="2">
    <source>
        <dbReference type="Proteomes" id="UP000299102"/>
    </source>
</evidence>
<name>A0A4C1SSE2_EUMVA</name>
<dbReference type="AlphaFoldDB" id="A0A4C1SSE2"/>
<dbReference type="Proteomes" id="UP000299102">
    <property type="component" value="Unassembled WGS sequence"/>
</dbReference>